<dbReference type="InterPro" id="IPR038577">
    <property type="entry name" value="GT10-like_C_sf"/>
</dbReference>
<dbReference type="Proteomes" id="UP000237347">
    <property type="component" value="Unassembled WGS sequence"/>
</dbReference>
<organism evidence="7 8">
    <name type="scientific">Quercus suber</name>
    <name type="common">Cork oak</name>
    <dbReference type="NCBI Taxonomy" id="58331"/>
    <lineage>
        <taxon>Eukaryota</taxon>
        <taxon>Viridiplantae</taxon>
        <taxon>Streptophyta</taxon>
        <taxon>Embryophyta</taxon>
        <taxon>Tracheophyta</taxon>
        <taxon>Spermatophyta</taxon>
        <taxon>Magnoliopsida</taxon>
        <taxon>eudicotyledons</taxon>
        <taxon>Gunneridae</taxon>
        <taxon>Pentapetalae</taxon>
        <taxon>rosids</taxon>
        <taxon>fabids</taxon>
        <taxon>Fagales</taxon>
        <taxon>Fagaceae</taxon>
        <taxon>Quercus</taxon>
    </lineage>
</organism>
<dbReference type="GO" id="GO:0032580">
    <property type="term" value="C:Golgi cisterna membrane"/>
    <property type="evidence" value="ECO:0007669"/>
    <property type="project" value="UniProtKB-SubCell"/>
</dbReference>
<comment type="subcellular location">
    <subcellularLocation>
        <location evidence="5">Golgi apparatus</location>
        <location evidence="5">Golgi stack membrane</location>
        <topology evidence="5">Single-pass type II membrane protein</topology>
    </subcellularLocation>
</comment>
<dbReference type="PANTHER" id="PTHR11929:SF220">
    <property type="entry name" value="FUCOSYLTRANSFERASE"/>
    <property type="match status" value="1"/>
</dbReference>
<dbReference type="InterPro" id="IPR001503">
    <property type="entry name" value="Glyco_trans_10"/>
</dbReference>
<dbReference type="PANTHER" id="PTHR11929">
    <property type="entry name" value="ALPHA- 1,3 -FUCOSYLTRANSFERASE"/>
    <property type="match status" value="1"/>
</dbReference>
<keyword evidence="5" id="KW-0812">Transmembrane</keyword>
<keyword evidence="4 5" id="KW-0808">Transferase</keyword>
<comment type="pathway">
    <text evidence="1">Protein modification; protein glycosylation.</text>
</comment>
<dbReference type="SUPFAM" id="SSF53756">
    <property type="entry name" value="UDP-Glycosyltransferase/glycogen phosphorylase"/>
    <property type="match status" value="1"/>
</dbReference>
<comment type="caution">
    <text evidence="7">The sequence shown here is derived from an EMBL/GenBank/DDBJ whole genome shotgun (WGS) entry which is preliminary data.</text>
</comment>
<evidence type="ECO:0000256" key="2">
    <source>
        <dbReference type="ARBA" id="ARBA00008919"/>
    </source>
</evidence>
<keyword evidence="8" id="KW-1185">Reference proteome</keyword>
<dbReference type="GO" id="GO:0008417">
    <property type="term" value="F:fucosyltransferase activity"/>
    <property type="evidence" value="ECO:0007669"/>
    <property type="project" value="InterPro"/>
</dbReference>
<dbReference type="EMBL" id="PKMF04000283">
    <property type="protein sequence ID" value="KAK7839453.1"/>
    <property type="molecule type" value="Genomic_DNA"/>
</dbReference>
<evidence type="ECO:0000256" key="3">
    <source>
        <dbReference type="ARBA" id="ARBA00022676"/>
    </source>
</evidence>
<gene>
    <name evidence="7" type="primary">FUT11</name>
    <name evidence="7" type="ORF">CFP56_018012</name>
</gene>
<evidence type="ECO:0000313" key="8">
    <source>
        <dbReference type="Proteomes" id="UP000237347"/>
    </source>
</evidence>
<evidence type="ECO:0000259" key="6">
    <source>
        <dbReference type="Pfam" id="PF00852"/>
    </source>
</evidence>
<evidence type="ECO:0000256" key="4">
    <source>
        <dbReference type="ARBA" id="ARBA00022679"/>
    </source>
</evidence>
<keyword evidence="5" id="KW-0472">Membrane</keyword>
<dbReference type="AlphaFoldDB" id="A0AAW0KLB5"/>
<protein>
    <recommendedName>
        <fullName evidence="5">Fucosyltransferase</fullName>
        <ecNumber evidence="5">2.4.1.-</ecNumber>
    </recommendedName>
</protein>
<evidence type="ECO:0000313" key="7">
    <source>
        <dbReference type="EMBL" id="KAK7839453.1"/>
    </source>
</evidence>
<dbReference type="EC" id="2.4.1.-" evidence="5"/>
<dbReference type="InterPro" id="IPR055270">
    <property type="entry name" value="Glyco_tran_10_C"/>
</dbReference>
<proteinExistence type="inferred from homology"/>
<accession>A0AAW0KLB5</accession>
<comment type="similarity">
    <text evidence="2 5">Belongs to the glycosyltransferase 10 family.</text>
</comment>
<reference evidence="7 8" key="1">
    <citation type="journal article" date="2018" name="Sci. Data">
        <title>The draft genome sequence of cork oak.</title>
        <authorList>
            <person name="Ramos A.M."/>
            <person name="Usie A."/>
            <person name="Barbosa P."/>
            <person name="Barros P.M."/>
            <person name="Capote T."/>
            <person name="Chaves I."/>
            <person name="Simoes F."/>
            <person name="Abreu I."/>
            <person name="Carrasquinho I."/>
            <person name="Faro C."/>
            <person name="Guimaraes J.B."/>
            <person name="Mendonca D."/>
            <person name="Nobrega F."/>
            <person name="Rodrigues L."/>
            <person name="Saibo N.J.M."/>
            <person name="Varela M.C."/>
            <person name="Egas C."/>
            <person name="Matos J."/>
            <person name="Miguel C.M."/>
            <person name="Oliveira M.M."/>
            <person name="Ricardo C.P."/>
            <person name="Goncalves S."/>
        </authorList>
    </citation>
    <scope>NUCLEOTIDE SEQUENCE [LARGE SCALE GENOMIC DNA]</scope>
    <source>
        <strain evidence="8">cv. HL8</strain>
    </source>
</reference>
<name>A0AAW0KLB5_QUESU</name>
<evidence type="ECO:0000256" key="5">
    <source>
        <dbReference type="RuleBase" id="RU003832"/>
    </source>
</evidence>
<feature type="domain" description="Fucosyltransferase C-terminal" evidence="6">
    <location>
        <begin position="74"/>
        <end position="161"/>
    </location>
</feature>
<keyword evidence="5" id="KW-0333">Golgi apparatus</keyword>
<sequence length="287" mass="32115">MTTSLSSDVPVGYFSWAEYDIMAPVQPKTENALAAAFISNCGARNFRLQALEGLEKANIKIDSYGGCHRNRDGRGSVPVVVGAPNIQDFAPSPSSILHIRELGDIEPIAKKMKYLAENPDAYNQSLRWKYDGPSDSFKALVDMAAVHSSCRLCIHLATTIREKEEKSPGFKKRPCKCTSGLENVHHVYVRERGAFELKSIFLRSGNITLQALESAVLSKFNSSKHVPIWKQERPESIRGGNELKVYRIYPVGMTQRQALYTFRFKGDADLRSHVESNPCAKFEVIFV</sequence>
<dbReference type="Gene3D" id="3.40.50.11660">
    <property type="entry name" value="Glycosyl transferase family 10, C-terminal domain"/>
    <property type="match status" value="2"/>
</dbReference>
<evidence type="ECO:0000256" key="1">
    <source>
        <dbReference type="ARBA" id="ARBA00004922"/>
    </source>
</evidence>
<dbReference type="Pfam" id="PF00852">
    <property type="entry name" value="Glyco_transf_10"/>
    <property type="match status" value="1"/>
</dbReference>
<keyword evidence="3 5" id="KW-0328">Glycosyltransferase</keyword>